<keyword evidence="3" id="KW-1185">Reference proteome</keyword>
<dbReference type="EMBL" id="BAAAQG010000033">
    <property type="protein sequence ID" value="GAA1722236.1"/>
    <property type="molecule type" value="Genomic_DNA"/>
</dbReference>
<name>A0ABN2JDC9_9ACTN</name>
<dbReference type="RefSeq" id="WP_182657784.1">
    <property type="nucleotide sequence ID" value="NZ_BAAAQG010000033.1"/>
</dbReference>
<dbReference type="Proteomes" id="UP001500383">
    <property type="component" value="Unassembled WGS sequence"/>
</dbReference>
<gene>
    <name evidence="2" type="ORF">GCM10009831_35400</name>
</gene>
<evidence type="ECO:0000313" key="2">
    <source>
        <dbReference type="EMBL" id="GAA1722236.1"/>
    </source>
</evidence>
<evidence type="ECO:0000313" key="3">
    <source>
        <dbReference type="Proteomes" id="UP001500383"/>
    </source>
</evidence>
<keyword evidence="1" id="KW-0175">Coiled coil</keyword>
<proteinExistence type="predicted"/>
<feature type="coiled-coil region" evidence="1">
    <location>
        <begin position="35"/>
        <end position="125"/>
    </location>
</feature>
<evidence type="ECO:0000256" key="1">
    <source>
        <dbReference type="SAM" id="Coils"/>
    </source>
</evidence>
<comment type="caution">
    <text evidence="2">The sequence shown here is derived from an EMBL/GenBank/DDBJ whole genome shotgun (WGS) entry which is preliminary data.</text>
</comment>
<reference evidence="2 3" key="1">
    <citation type="journal article" date="2019" name="Int. J. Syst. Evol. Microbiol.">
        <title>The Global Catalogue of Microorganisms (GCM) 10K type strain sequencing project: providing services to taxonomists for standard genome sequencing and annotation.</title>
        <authorList>
            <consortium name="The Broad Institute Genomics Platform"/>
            <consortium name="The Broad Institute Genome Sequencing Center for Infectious Disease"/>
            <person name="Wu L."/>
            <person name="Ma J."/>
        </authorList>
    </citation>
    <scope>NUCLEOTIDE SEQUENCE [LARGE SCALE GENOMIC DNA]</scope>
    <source>
        <strain evidence="2 3">JCM 16002</strain>
    </source>
</reference>
<organism evidence="2 3">
    <name type="scientific">Dietzia cercidiphylli</name>
    <dbReference type="NCBI Taxonomy" id="498199"/>
    <lineage>
        <taxon>Bacteria</taxon>
        <taxon>Bacillati</taxon>
        <taxon>Actinomycetota</taxon>
        <taxon>Actinomycetes</taxon>
        <taxon>Mycobacteriales</taxon>
        <taxon>Dietziaceae</taxon>
        <taxon>Dietzia</taxon>
    </lineage>
</organism>
<sequence length="192" mass="21290">MTTFVVNDPAVCDQVAELLGPFRSSKPGRPATNDRVRDREALLAAERRIADLEQDISQTQYLLAQSTAKLAAEREAHDETTAKLVAAESDLAQTSRELEGGRAELERVREELTENRRELTKLRTQPAPATVKPLHGNSTRAKDRDAFTELARRMDEQARTQPKPRADVLRIAAGAVRDEVEKVYGTTGKKAS</sequence>
<protein>
    <submittedName>
        <fullName evidence="2">Uncharacterized protein</fullName>
    </submittedName>
</protein>
<accession>A0ABN2JDC9</accession>